<comment type="subcellular location">
    <subcellularLocation>
        <location evidence="1">Cell membrane</location>
        <topology evidence="1">Single-pass type I membrane protein</topology>
    </subcellularLocation>
    <subcellularLocation>
        <location evidence="12">Cytolytic granule membrane</location>
        <topology evidence="12">Single-pass type I membrane protein</topology>
    </subcellularLocation>
    <subcellularLocation>
        <location evidence="11">Late endosome membrane</location>
        <topology evidence="11">Single-pass type I membrane protein</topology>
    </subcellularLocation>
    <subcellularLocation>
        <location evidence="14">Lysosome membrane</location>
        <topology evidence="14">Single-pass type I membrane protein</topology>
    </subcellularLocation>
</comment>
<keyword evidence="5" id="KW-0967">Endosome</keyword>
<dbReference type="Pfam" id="PF01299">
    <property type="entry name" value="Lamp2-like_luminal"/>
    <property type="match status" value="2"/>
</dbReference>
<dbReference type="GeneTree" id="ENSGT00950000182899"/>
<feature type="domain" description="Lysosome-associated membrane glycoprotein 2-like luminal" evidence="17">
    <location>
        <begin position="30"/>
        <end position="175"/>
    </location>
</feature>
<dbReference type="GO" id="GO:0072594">
    <property type="term" value="P:establishment of protein localization to organelle"/>
    <property type="evidence" value="ECO:0007669"/>
    <property type="project" value="TreeGrafter"/>
</dbReference>
<feature type="region of interest" description="Disordered" evidence="15">
    <location>
        <begin position="193"/>
        <end position="220"/>
    </location>
</feature>
<reference evidence="19" key="3">
    <citation type="submission" date="2020-05" db="EMBL/GenBank/DDBJ databases">
        <title>Electrophorus electricus (electric eel) genome, fEleEle1, primary haplotype.</title>
        <authorList>
            <person name="Myers G."/>
            <person name="Meyer A."/>
            <person name="Fedrigo O."/>
            <person name="Formenti G."/>
            <person name="Rhie A."/>
            <person name="Tracey A."/>
            <person name="Sims Y."/>
            <person name="Jarvis E.D."/>
        </authorList>
    </citation>
    <scope>NUCLEOTIDE SEQUENCE [LARGE SCALE GENOMIC DNA]</scope>
</reference>
<evidence type="ECO:0000259" key="17">
    <source>
        <dbReference type="Pfam" id="PF01299"/>
    </source>
</evidence>
<comment type="similarity">
    <text evidence="14">Belongs to the LAMP family.</text>
</comment>
<dbReference type="PANTHER" id="PTHR11506:SF27">
    <property type="entry name" value="LYSOSOME-ASSOCIATED MEMBRANE GLYCOPROTEIN 1"/>
    <property type="match status" value="1"/>
</dbReference>
<dbReference type="GO" id="GO:0005886">
    <property type="term" value="C:plasma membrane"/>
    <property type="evidence" value="ECO:0007669"/>
    <property type="project" value="UniProtKB-SubCell"/>
</dbReference>
<evidence type="ECO:0000256" key="15">
    <source>
        <dbReference type="SAM" id="MobiDB-lite"/>
    </source>
</evidence>
<feature type="transmembrane region" description="Helical" evidence="16">
    <location>
        <begin position="382"/>
        <end position="405"/>
    </location>
</feature>
<feature type="transmembrane region" description="Helical" evidence="16">
    <location>
        <begin position="12"/>
        <end position="30"/>
    </location>
</feature>
<evidence type="ECO:0000256" key="5">
    <source>
        <dbReference type="ARBA" id="ARBA00022753"/>
    </source>
</evidence>
<reference evidence="20" key="2">
    <citation type="journal article" date="2017" name="Sci. Adv.">
        <title>A tail of two voltages: Proteomic comparison of the three electric organs of the electric eel.</title>
        <authorList>
            <person name="Traeger L.L."/>
            <person name="Sabat G."/>
            <person name="Barrett-Wilt G.A."/>
            <person name="Wells G.B."/>
            <person name="Sussman M.R."/>
        </authorList>
    </citation>
    <scope>NUCLEOTIDE SEQUENCE [LARGE SCALE GENOMIC DNA]</scope>
</reference>
<keyword evidence="8 14" id="KW-1015">Disulfide bond</keyword>
<feature type="domain" description="Lysosome-associated membrane glycoprotein 2-like transmembrane" evidence="18">
    <location>
        <begin position="384"/>
        <end position="415"/>
    </location>
</feature>
<feature type="disulfide bond" evidence="14">
    <location>
        <begin position="152"/>
        <end position="188"/>
    </location>
</feature>
<protein>
    <recommendedName>
        <fullName evidence="13">Lysosome-associated membrane glycoprotein 1</fullName>
    </recommendedName>
</protein>
<evidence type="ECO:0000256" key="8">
    <source>
        <dbReference type="ARBA" id="ARBA00023157"/>
    </source>
</evidence>
<reference evidence="19" key="4">
    <citation type="submission" date="2025-08" db="UniProtKB">
        <authorList>
            <consortium name="Ensembl"/>
        </authorList>
    </citation>
    <scope>IDENTIFICATION</scope>
</reference>
<evidence type="ECO:0000256" key="12">
    <source>
        <dbReference type="ARBA" id="ARBA00060404"/>
    </source>
</evidence>
<keyword evidence="20" id="KW-1185">Reference proteome</keyword>
<proteinExistence type="inferred from homology"/>
<dbReference type="CDD" id="cd12087">
    <property type="entry name" value="TM_EGFR-like"/>
    <property type="match status" value="1"/>
</dbReference>
<evidence type="ECO:0000256" key="4">
    <source>
        <dbReference type="ARBA" id="ARBA00022729"/>
    </source>
</evidence>
<keyword evidence="6 16" id="KW-1133">Transmembrane helix</keyword>
<evidence type="ECO:0000256" key="16">
    <source>
        <dbReference type="SAM" id="Phobius"/>
    </source>
</evidence>
<organism evidence="19 20">
    <name type="scientific">Electrophorus electricus</name>
    <name type="common">Electric eel</name>
    <name type="synonym">Gymnotus electricus</name>
    <dbReference type="NCBI Taxonomy" id="8005"/>
    <lineage>
        <taxon>Eukaryota</taxon>
        <taxon>Metazoa</taxon>
        <taxon>Chordata</taxon>
        <taxon>Craniata</taxon>
        <taxon>Vertebrata</taxon>
        <taxon>Euteleostomi</taxon>
        <taxon>Actinopterygii</taxon>
        <taxon>Neopterygii</taxon>
        <taxon>Teleostei</taxon>
        <taxon>Ostariophysi</taxon>
        <taxon>Gymnotiformes</taxon>
        <taxon>Gymnotoidei</taxon>
        <taxon>Gymnotidae</taxon>
        <taxon>Electrophorus</taxon>
    </lineage>
</organism>
<evidence type="ECO:0000259" key="18">
    <source>
        <dbReference type="Pfam" id="PF21222"/>
    </source>
</evidence>
<dbReference type="OMA" id="CQMDQNQ"/>
<gene>
    <name evidence="19" type="primary">lamp1a</name>
</gene>
<dbReference type="STRING" id="8005.ENSEEEP00000025426"/>
<accession>A0A4W4FN52</accession>
<dbReference type="InterPro" id="IPR048524">
    <property type="entry name" value="Lamp2-like_TM"/>
</dbReference>
<dbReference type="InterPro" id="IPR018134">
    <property type="entry name" value="LAMP_CS"/>
</dbReference>
<dbReference type="AlphaFoldDB" id="A0A4W4FN52"/>
<dbReference type="GO" id="GO:0031902">
    <property type="term" value="C:late endosome membrane"/>
    <property type="evidence" value="ECO:0007669"/>
    <property type="project" value="TreeGrafter"/>
</dbReference>
<evidence type="ECO:0000256" key="7">
    <source>
        <dbReference type="ARBA" id="ARBA00023136"/>
    </source>
</evidence>
<dbReference type="PROSITE" id="PS51407">
    <property type="entry name" value="LAMP_3"/>
    <property type="match status" value="1"/>
</dbReference>
<evidence type="ECO:0000256" key="3">
    <source>
        <dbReference type="ARBA" id="ARBA00022692"/>
    </source>
</evidence>
<evidence type="ECO:0000256" key="13">
    <source>
        <dbReference type="ARBA" id="ARBA00074383"/>
    </source>
</evidence>
<keyword evidence="10 14" id="KW-0458">Lysosome</keyword>
<keyword evidence="7 14" id="KW-0472">Membrane</keyword>
<evidence type="ECO:0000256" key="11">
    <source>
        <dbReference type="ARBA" id="ARBA00037817"/>
    </source>
</evidence>
<keyword evidence="9" id="KW-0325">Glycoprotein</keyword>
<comment type="caution">
    <text evidence="14">Lacks conserved residue(s) required for the propagation of feature annotation.</text>
</comment>
<keyword evidence="3 14" id="KW-0812">Transmembrane</keyword>
<evidence type="ECO:0000256" key="6">
    <source>
        <dbReference type="ARBA" id="ARBA00022989"/>
    </source>
</evidence>
<feature type="compositionally biased region" description="Pro residues" evidence="15">
    <location>
        <begin position="206"/>
        <end position="217"/>
    </location>
</feature>
<reference evidence="20" key="1">
    <citation type="journal article" date="2014" name="Science">
        <title>Nonhuman genetics. Genomic basis for the convergent evolution of electric organs.</title>
        <authorList>
            <person name="Gallant J.R."/>
            <person name="Traeger L.L."/>
            <person name="Volkening J.D."/>
            <person name="Moffett H."/>
            <person name="Chen P.H."/>
            <person name="Novina C.D."/>
            <person name="Phillips G.N.Jr."/>
            <person name="Anand R."/>
            <person name="Wells G.B."/>
            <person name="Pinch M."/>
            <person name="Guth R."/>
            <person name="Unguez G.A."/>
            <person name="Albert J.S."/>
            <person name="Zakon H.H."/>
            <person name="Samanta M.P."/>
            <person name="Sussman M.R."/>
        </authorList>
    </citation>
    <scope>NUCLEOTIDE SEQUENCE [LARGE SCALE GENOMIC DNA]</scope>
</reference>
<dbReference type="InterPro" id="IPR002000">
    <property type="entry name" value="Lysosome-assoc_membr_glycop"/>
</dbReference>
<dbReference type="Ensembl" id="ENSEEET00000025720.2">
    <property type="protein sequence ID" value="ENSEEEP00000025426.2"/>
    <property type="gene ID" value="ENSEEEG00000012337.2"/>
</dbReference>
<dbReference type="Proteomes" id="UP000314983">
    <property type="component" value="Chromosome 16"/>
</dbReference>
<evidence type="ECO:0000313" key="20">
    <source>
        <dbReference type="Proteomes" id="UP000314983"/>
    </source>
</evidence>
<dbReference type="PROSITE" id="PS00311">
    <property type="entry name" value="LAMP_2"/>
    <property type="match status" value="1"/>
</dbReference>
<name>A0A4W4FN52_ELEEL</name>
<evidence type="ECO:0000256" key="2">
    <source>
        <dbReference type="ARBA" id="ARBA00022475"/>
    </source>
</evidence>
<dbReference type="Pfam" id="PF21222">
    <property type="entry name" value="Lamp2_2nd"/>
    <property type="match status" value="1"/>
</dbReference>
<keyword evidence="2" id="KW-1003">Cell membrane</keyword>
<evidence type="ECO:0000313" key="19">
    <source>
        <dbReference type="Ensembl" id="ENSEEEP00000025426.2"/>
    </source>
</evidence>
<evidence type="ECO:0000256" key="9">
    <source>
        <dbReference type="ARBA" id="ARBA00023180"/>
    </source>
</evidence>
<dbReference type="InterPro" id="IPR048528">
    <property type="entry name" value="Lamp2-like_luminal"/>
</dbReference>
<evidence type="ECO:0000256" key="1">
    <source>
        <dbReference type="ARBA" id="ARBA00004251"/>
    </source>
</evidence>
<reference evidence="19" key="5">
    <citation type="submission" date="2025-09" db="UniProtKB">
        <authorList>
            <consortium name="Ensembl"/>
        </authorList>
    </citation>
    <scope>IDENTIFICATION</scope>
</reference>
<feature type="domain" description="Lysosome-associated membrane glycoprotein 2-like luminal" evidence="17">
    <location>
        <begin position="217"/>
        <end position="365"/>
    </location>
</feature>
<evidence type="ECO:0000256" key="10">
    <source>
        <dbReference type="ARBA" id="ARBA00023228"/>
    </source>
</evidence>
<dbReference type="PRINTS" id="PR00336">
    <property type="entry name" value="LYSASSOCTDMP"/>
</dbReference>
<sequence>MQLSFLGSQDQCVFVFVFLCWFAVGHAVMFEVKDGNSTCIKAQLSANFSITYPVTNGTNTVTVPLPSSAKVGSGSSCGGAGVSPELLAVFGEGHSLGLVFSHNQLLYQVANLSLSYNLSDSAIFPRSSSKDVITMVTNTSEISAQLNTTYRCLSATIVHLEAVNITFFDVRMEAYMSSANLSTDETVCSADQPTTTVAPTISPRTTPSPSPVPPGNPEPGNYSIIGTNGTVCLLARMGLQLNVTYYSKSQNKTVQSIMNLEPNNTSASGSCDSTAATLLLTEGLTNLSFTFTLNTTTSKYYLSALNLSAAWPDLTVSLIISNSTLDYLQGTLGHSYMCSTEQIIFVSNNFSLNTFKVWVQPFGVKDNQYGSADVCSMDQESVLIPIIVGAALAGLVVIVLIAYLIGRRRSHAGYQTI</sequence>
<evidence type="ECO:0000256" key="14">
    <source>
        <dbReference type="PROSITE-ProRule" id="PRU00740"/>
    </source>
</evidence>
<keyword evidence="4" id="KW-0732">Signal</keyword>
<dbReference type="Gene3D" id="2.40.160.110">
    <property type="match status" value="2"/>
</dbReference>
<dbReference type="PANTHER" id="PTHR11506">
    <property type="entry name" value="LYSOSOME-ASSOCIATED MEMBRANE GLYCOPROTEIN"/>
    <property type="match status" value="1"/>
</dbReference>
<dbReference type="GO" id="GO:0005765">
    <property type="term" value="C:lysosomal membrane"/>
    <property type="evidence" value="ECO:0007669"/>
    <property type="project" value="UniProtKB-SubCell"/>
</dbReference>
<dbReference type="FunFam" id="2.40.160.110:FF:000001">
    <property type="entry name" value="lysosome-associated membrane glycoprotein 2 isoform X2"/>
    <property type="match status" value="1"/>
</dbReference>
<feature type="disulfide bond" evidence="14">
    <location>
        <begin position="338"/>
        <end position="375"/>
    </location>
</feature>